<evidence type="ECO:0000313" key="1">
    <source>
        <dbReference type="EMBL" id="GGS29577.1"/>
    </source>
</evidence>
<dbReference type="PANTHER" id="PTHR39624:SF2">
    <property type="entry name" value="OSMC-LIKE PROTEIN"/>
    <property type="match status" value="1"/>
</dbReference>
<protein>
    <recommendedName>
        <fullName evidence="3">OsmC-like protein</fullName>
    </recommendedName>
</protein>
<dbReference type="PANTHER" id="PTHR39624">
    <property type="entry name" value="PROTEIN INVOLVED IN RIMO-MEDIATED BETA-METHYLTHIOLATION OF RIBOSOMAL PROTEIN S12 YCAO"/>
    <property type="match status" value="1"/>
</dbReference>
<name>A0A918GD67_9PSEU</name>
<proteinExistence type="predicted"/>
<dbReference type="Gene3D" id="3.30.300.20">
    <property type="match status" value="1"/>
</dbReference>
<dbReference type="RefSeq" id="WP_189210459.1">
    <property type="nucleotide sequence ID" value="NZ_BMRB01000002.1"/>
</dbReference>
<dbReference type="InterPro" id="IPR003718">
    <property type="entry name" value="OsmC/Ohr_fam"/>
</dbReference>
<dbReference type="Pfam" id="PF02566">
    <property type="entry name" value="OsmC"/>
    <property type="match status" value="1"/>
</dbReference>
<gene>
    <name evidence="1" type="ORF">GCM10010171_23610</name>
</gene>
<dbReference type="Proteomes" id="UP000660680">
    <property type="component" value="Unassembled WGS sequence"/>
</dbReference>
<dbReference type="SUPFAM" id="SSF82784">
    <property type="entry name" value="OsmC-like"/>
    <property type="match status" value="1"/>
</dbReference>
<dbReference type="AlphaFoldDB" id="A0A918GD67"/>
<reference evidence="1" key="2">
    <citation type="submission" date="2020-09" db="EMBL/GenBank/DDBJ databases">
        <authorList>
            <person name="Sun Q."/>
            <person name="Ohkuma M."/>
        </authorList>
    </citation>
    <scope>NUCLEOTIDE SEQUENCE</scope>
    <source>
        <strain evidence="1">JCM 3276</strain>
    </source>
</reference>
<reference evidence="1" key="1">
    <citation type="journal article" date="2014" name="Int. J. Syst. Evol. Microbiol.">
        <title>Complete genome sequence of Corynebacterium casei LMG S-19264T (=DSM 44701T), isolated from a smear-ripened cheese.</title>
        <authorList>
            <consortium name="US DOE Joint Genome Institute (JGI-PGF)"/>
            <person name="Walter F."/>
            <person name="Albersmeier A."/>
            <person name="Kalinowski J."/>
            <person name="Ruckert C."/>
        </authorList>
    </citation>
    <scope>NUCLEOTIDE SEQUENCE</scope>
    <source>
        <strain evidence="1">JCM 3276</strain>
    </source>
</reference>
<sequence length="133" mass="14385">MSDYTVDVRHSGALSFEVDNGRTSLTTEWGPEEGSWLATELFLAGLGACMLATMVDYAQTNGIDVSGADVRVTAQSATRPVRMGALTITYRLPNTLTQSQVDALVRAGNRCKVHNTIEHHPEIVVHTVSAQRA</sequence>
<evidence type="ECO:0008006" key="3">
    <source>
        <dbReference type="Google" id="ProtNLM"/>
    </source>
</evidence>
<dbReference type="InterPro" id="IPR036102">
    <property type="entry name" value="OsmC/Ohrsf"/>
</dbReference>
<dbReference type="InterPro" id="IPR015946">
    <property type="entry name" value="KH_dom-like_a/b"/>
</dbReference>
<organism evidence="1 2">
    <name type="scientific">Actinokineospora fastidiosa</name>
    <dbReference type="NCBI Taxonomy" id="1816"/>
    <lineage>
        <taxon>Bacteria</taxon>
        <taxon>Bacillati</taxon>
        <taxon>Actinomycetota</taxon>
        <taxon>Actinomycetes</taxon>
        <taxon>Pseudonocardiales</taxon>
        <taxon>Pseudonocardiaceae</taxon>
        <taxon>Actinokineospora</taxon>
    </lineage>
</organism>
<evidence type="ECO:0000313" key="2">
    <source>
        <dbReference type="Proteomes" id="UP000660680"/>
    </source>
</evidence>
<comment type="caution">
    <text evidence="1">The sequence shown here is derived from an EMBL/GenBank/DDBJ whole genome shotgun (WGS) entry which is preliminary data.</text>
</comment>
<accession>A0A918GD67</accession>
<dbReference type="EMBL" id="BMRB01000002">
    <property type="protein sequence ID" value="GGS29577.1"/>
    <property type="molecule type" value="Genomic_DNA"/>
</dbReference>
<keyword evidence="2" id="KW-1185">Reference proteome</keyword>